<dbReference type="GO" id="GO:0015689">
    <property type="term" value="P:molybdate ion transport"/>
    <property type="evidence" value="ECO:0007669"/>
    <property type="project" value="TreeGrafter"/>
</dbReference>
<dbReference type="GO" id="GO:0030973">
    <property type="term" value="F:molybdate ion binding"/>
    <property type="evidence" value="ECO:0007669"/>
    <property type="project" value="TreeGrafter"/>
</dbReference>
<dbReference type="InterPro" id="IPR050682">
    <property type="entry name" value="ModA/WtpA"/>
</dbReference>
<dbReference type="PANTHER" id="PTHR30632:SF11">
    <property type="entry name" value="BLR4797 PROTEIN"/>
    <property type="match status" value="1"/>
</dbReference>
<dbReference type="RefSeq" id="WP_170118220.1">
    <property type="nucleotide sequence ID" value="NZ_PZZL01000004.1"/>
</dbReference>
<feature type="signal peptide" evidence="1">
    <location>
        <begin position="1"/>
        <end position="29"/>
    </location>
</feature>
<dbReference type="AlphaFoldDB" id="A0A2T4Z6B8"/>
<accession>A0A2T4Z6B8</accession>
<organism evidence="2 3">
    <name type="scientific">Phreatobacter oligotrophus</name>
    <dbReference type="NCBI Taxonomy" id="1122261"/>
    <lineage>
        <taxon>Bacteria</taxon>
        <taxon>Pseudomonadati</taxon>
        <taxon>Pseudomonadota</taxon>
        <taxon>Alphaproteobacteria</taxon>
        <taxon>Hyphomicrobiales</taxon>
        <taxon>Phreatobacteraceae</taxon>
        <taxon>Phreatobacter</taxon>
    </lineage>
</organism>
<keyword evidence="1" id="KW-0732">Signal</keyword>
<dbReference type="Proteomes" id="UP000241808">
    <property type="component" value="Unassembled WGS sequence"/>
</dbReference>
<comment type="caution">
    <text evidence="2">The sequence shown here is derived from an EMBL/GenBank/DDBJ whole genome shotgun (WGS) entry which is preliminary data.</text>
</comment>
<feature type="chain" id="PRO_5015681820" evidence="1">
    <location>
        <begin position="30"/>
        <end position="261"/>
    </location>
</feature>
<evidence type="ECO:0000256" key="1">
    <source>
        <dbReference type="SAM" id="SignalP"/>
    </source>
</evidence>
<dbReference type="Gene3D" id="3.40.190.10">
    <property type="entry name" value="Periplasmic binding protein-like II"/>
    <property type="match status" value="2"/>
</dbReference>
<proteinExistence type="predicted"/>
<sequence length="261" mass="27189">MSHRFTIRRTILAIAASACLGLLPASAMAADLTVMVTGASKEVSQRIADLFQARSGHRITLVADTAGGVRRRVEAGEAADVIVATPVVIDALVTGGKVVPGTRYDLARTGIGIGIKEGAPVPPIATVDDIRRLILASKGIAYVDPASGGTSGTYFVQLAERLGLKDELAARARPQMGGYVAERVVRGEADVVFHQISEIMPVPGVRMIGSLPAEIQLTTTYSAGLSATAREGEAARAFLALMRSPEAAALIRAAHMEPVGP</sequence>
<name>A0A2T4Z6B8_9HYPH</name>
<dbReference type="SUPFAM" id="SSF53850">
    <property type="entry name" value="Periplasmic binding protein-like II"/>
    <property type="match status" value="1"/>
</dbReference>
<dbReference type="EMBL" id="PZZL01000004">
    <property type="protein sequence ID" value="PTM57413.1"/>
    <property type="molecule type" value="Genomic_DNA"/>
</dbReference>
<dbReference type="Pfam" id="PF13531">
    <property type="entry name" value="SBP_bac_11"/>
    <property type="match status" value="1"/>
</dbReference>
<gene>
    <name evidence="2" type="ORF">C8P69_104467</name>
</gene>
<evidence type="ECO:0000313" key="3">
    <source>
        <dbReference type="Proteomes" id="UP000241808"/>
    </source>
</evidence>
<keyword evidence="3" id="KW-1185">Reference proteome</keyword>
<evidence type="ECO:0000313" key="2">
    <source>
        <dbReference type="EMBL" id="PTM57413.1"/>
    </source>
</evidence>
<reference evidence="2 3" key="1">
    <citation type="submission" date="2018-04" db="EMBL/GenBank/DDBJ databases">
        <title>Genomic Encyclopedia of Archaeal and Bacterial Type Strains, Phase II (KMG-II): from individual species to whole genera.</title>
        <authorList>
            <person name="Goeker M."/>
        </authorList>
    </citation>
    <scope>NUCLEOTIDE SEQUENCE [LARGE SCALE GENOMIC DNA]</scope>
    <source>
        <strain evidence="2 3">DSM 25521</strain>
    </source>
</reference>
<protein>
    <submittedName>
        <fullName evidence="2">Molybdate transport system substrate-binding protein</fullName>
    </submittedName>
</protein>
<dbReference type="PANTHER" id="PTHR30632">
    <property type="entry name" value="MOLYBDATE-BINDING PERIPLASMIC PROTEIN"/>
    <property type="match status" value="1"/>
</dbReference>